<keyword evidence="2" id="KW-1185">Reference proteome</keyword>
<dbReference type="RefSeq" id="WP_191732519.1">
    <property type="nucleotide sequence ID" value="NZ_JACSPR010000002.1"/>
</dbReference>
<dbReference type="InterPro" id="IPR015943">
    <property type="entry name" value="WD40/YVTN_repeat-like_dom_sf"/>
</dbReference>
<dbReference type="SUPFAM" id="SSF50998">
    <property type="entry name" value="Quinoprotein alcohol dehydrogenase-like"/>
    <property type="match status" value="1"/>
</dbReference>
<dbReference type="Gene3D" id="2.130.10.10">
    <property type="entry name" value="YVTN repeat-like/Quinoprotein amine dehydrogenase"/>
    <property type="match status" value="1"/>
</dbReference>
<evidence type="ECO:0000313" key="1">
    <source>
        <dbReference type="EMBL" id="MBD8029258.1"/>
    </source>
</evidence>
<dbReference type="Proteomes" id="UP000650224">
    <property type="component" value="Unassembled WGS sequence"/>
</dbReference>
<proteinExistence type="predicted"/>
<dbReference type="AlphaFoldDB" id="A0A8I0HNT1"/>
<name>A0A8I0HNT1_9CORY</name>
<dbReference type="InterPro" id="IPR011047">
    <property type="entry name" value="Quinoprotein_ADH-like_sf"/>
</dbReference>
<reference evidence="1 2" key="1">
    <citation type="submission" date="2020-08" db="EMBL/GenBank/DDBJ databases">
        <title>A Genomic Blueprint of the Chicken Gut Microbiome.</title>
        <authorList>
            <person name="Gilroy R."/>
            <person name="Ravi A."/>
            <person name="Getino M."/>
            <person name="Pursley I."/>
            <person name="Horton D.L."/>
            <person name="Alikhan N.-F."/>
            <person name="Baker D."/>
            <person name="Gharbi K."/>
            <person name="Hall N."/>
            <person name="Watson M."/>
            <person name="Adriaenssens E.M."/>
            <person name="Foster-Nyarko E."/>
            <person name="Jarju S."/>
            <person name="Secka A."/>
            <person name="Antonio M."/>
            <person name="Oren A."/>
            <person name="Chaudhuri R."/>
            <person name="La Ragione R.M."/>
            <person name="Hildebrand F."/>
            <person name="Pallen M.J."/>
        </authorList>
    </citation>
    <scope>NUCLEOTIDE SEQUENCE [LARGE SCALE GENOMIC DNA]</scope>
    <source>
        <strain evidence="1 2">Sa1YVA5</strain>
    </source>
</reference>
<sequence length="401" mass="42365">MSEKPLRRTRNDLIITGVLTAVALIAVATAWATAPIRGSELTPAPEPFVAATALTSVPENLDEIWRVADTTPGAHLPVTSAGVIIASEGSTLRAHSPDGQVLWTYDRDVDLCSVSAAFDAAVATYRTGVGCGDVVAINAADGKYKATRSSSADEEVAPIASNDHVGTVGPERVELWRSDMVRTVEYGEVEAEQEANQQPFPECSITSALTRKELLAVTETCPDGGTFLRLQHTTPEDARMPDVTQNIELQSADARLVAIGTDSAAVYVENPTPTIVSYDNNGVAVHEQPVNDVNFPAPPFPQATADLPHHMSWFNGGQLLLFSPDALALTLTLDDALGTGIAVDGTLLYPVADGIAVTNWDTGEVSRIIPVDRGGYEGPVFLGLAGETIVEKRGSDLVGLA</sequence>
<protein>
    <submittedName>
        <fullName evidence="1">Uncharacterized protein</fullName>
    </submittedName>
</protein>
<accession>A0A8I0HNT1</accession>
<dbReference type="EMBL" id="JACSPR010000002">
    <property type="protein sequence ID" value="MBD8029258.1"/>
    <property type="molecule type" value="Genomic_DNA"/>
</dbReference>
<comment type="caution">
    <text evidence="1">The sequence shown here is derived from an EMBL/GenBank/DDBJ whole genome shotgun (WGS) entry which is preliminary data.</text>
</comment>
<gene>
    <name evidence="1" type="ORF">H9627_02775</name>
</gene>
<evidence type="ECO:0000313" key="2">
    <source>
        <dbReference type="Proteomes" id="UP000650224"/>
    </source>
</evidence>
<organism evidence="1 2">
    <name type="scientific">Corynebacterium gallinarum</name>
    <dbReference type="NCBI Taxonomy" id="2762214"/>
    <lineage>
        <taxon>Bacteria</taxon>
        <taxon>Bacillati</taxon>
        <taxon>Actinomycetota</taxon>
        <taxon>Actinomycetes</taxon>
        <taxon>Mycobacteriales</taxon>
        <taxon>Corynebacteriaceae</taxon>
        <taxon>Corynebacterium</taxon>
    </lineage>
</organism>